<dbReference type="AlphaFoldDB" id="A0ABD3GNW1"/>
<dbReference type="EMBL" id="JBJQOH010000007">
    <property type="protein sequence ID" value="KAL3679735.1"/>
    <property type="molecule type" value="Genomic_DNA"/>
</dbReference>
<gene>
    <name evidence="2" type="ORF">R1sor_022691</name>
</gene>
<feature type="compositionally biased region" description="Basic and acidic residues" evidence="1">
    <location>
        <begin position="304"/>
        <end position="321"/>
    </location>
</feature>
<protein>
    <submittedName>
        <fullName evidence="2">Uncharacterized protein</fullName>
    </submittedName>
</protein>
<organism evidence="2 3">
    <name type="scientific">Riccia sorocarpa</name>
    <dbReference type="NCBI Taxonomy" id="122646"/>
    <lineage>
        <taxon>Eukaryota</taxon>
        <taxon>Viridiplantae</taxon>
        <taxon>Streptophyta</taxon>
        <taxon>Embryophyta</taxon>
        <taxon>Marchantiophyta</taxon>
        <taxon>Marchantiopsida</taxon>
        <taxon>Marchantiidae</taxon>
        <taxon>Marchantiales</taxon>
        <taxon>Ricciaceae</taxon>
        <taxon>Riccia</taxon>
    </lineage>
</organism>
<keyword evidence="3" id="KW-1185">Reference proteome</keyword>
<evidence type="ECO:0000313" key="3">
    <source>
        <dbReference type="Proteomes" id="UP001633002"/>
    </source>
</evidence>
<comment type="caution">
    <text evidence="2">The sequence shown here is derived from an EMBL/GenBank/DDBJ whole genome shotgun (WGS) entry which is preliminary data.</text>
</comment>
<reference evidence="2 3" key="1">
    <citation type="submission" date="2024-09" db="EMBL/GenBank/DDBJ databases">
        <title>Chromosome-scale assembly of Riccia sorocarpa.</title>
        <authorList>
            <person name="Paukszto L."/>
        </authorList>
    </citation>
    <scope>NUCLEOTIDE SEQUENCE [LARGE SCALE GENOMIC DNA]</scope>
    <source>
        <strain evidence="2">LP-2024</strain>
        <tissue evidence="2">Aerial parts of the thallus</tissue>
    </source>
</reference>
<evidence type="ECO:0000256" key="1">
    <source>
        <dbReference type="SAM" id="MobiDB-lite"/>
    </source>
</evidence>
<evidence type="ECO:0000313" key="2">
    <source>
        <dbReference type="EMBL" id="KAL3679735.1"/>
    </source>
</evidence>
<feature type="region of interest" description="Disordered" evidence="1">
    <location>
        <begin position="283"/>
        <end position="341"/>
    </location>
</feature>
<name>A0ABD3GNW1_9MARC</name>
<proteinExistence type="predicted"/>
<accession>A0ABD3GNW1</accession>
<sequence length="355" mass="39511">MCFCKQVGVSTWEEAKEKLPEYATEKRINQFHILFKGAMRKNSYRVFLKKYCNMDDGEESAPPKKQRGPQLSPLQVIPMEFINFCSRAKKYRDALERGDTDPLGDEDTRFRNFKPEGAECAMKWQVYQEDVCHLQVHVPKMNYKLAIADVPYGFNFKGCRHEDKDPFSLQNFNDMINSFASVIESDYWTMVNFHSLQQASDASKSLSDFGCSVVPGVWIKTNCRMPAVHVFQPHTGIIAPAATYKVELPDGDVANKLPNANAETNQVGNHSVEVTIDPETLKPHATSLSQDPSQPETQEAGETSSDHEQDTDRPLLLHGAEEVAGTSVAAGNPGRSSDADALAIVPISVPDSLNP</sequence>
<dbReference type="Proteomes" id="UP001633002">
    <property type="component" value="Unassembled WGS sequence"/>
</dbReference>
<feature type="compositionally biased region" description="Polar residues" evidence="1">
    <location>
        <begin position="286"/>
        <end position="303"/>
    </location>
</feature>